<protein>
    <recommendedName>
        <fullName evidence="6">NAD kinase</fullName>
        <ecNumber evidence="6">2.7.1.23</ecNumber>
    </recommendedName>
    <alternativeName>
        <fullName evidence="6">ATP-dependent NAD kinase</fullName>
    </alternativeName>
</protein>
<dbReference type="GO" id="GO:0005737">
    <property type="term" value="C:cytoplasm"/>
    <property type="evidence" value="ECO:0007669"/>
    <property type="project" value="UniProtKB-SubCell"/>
</dbReference>
<accession>A0A9D1EPP7</accession>
<keyword evidence="3 6" id="KW-0521">NADP</keyword>
<keyword evidence="4 6" id="KW-0520">NAD</keyword>
<dbReference type="GO" id="GO:0005524">
    <property type="term" value="F:ATP binding"/>
    <property type="evidence" value="ECO:0007669"/>
    <property type="project" value="UniProtKB-KW"/>
</dbReference>
<dbReference type="GO" id="GO:0046872">
    <property type="term" value="F:metal ion binding"/>
    <property type="evidence" value="ECO:0007669"/>
    <property type="project" value="UniProtKB-UniRule"/>
</dbReference>
<reference evidence="7" key="1">
    <citation type="submission" date="2020-10" db="EMBL/GenBank/DDBJ databases">
        <authorList>
            <person name="Gilroy R."/>
        </authorList>
    </citation>
    <scope>NUCLEOTIDE SEQUENCE</scope>
    <source>
        <strain evidence="7">CHK157-1446</strain>
    </source>
</reference>
<comment type="similarity">
    <text evidence="6">Belongs to the NAD kinase family.</text>
</comment>
<keyword evidence="6" id="KW-0067">ATP-binding</keyword>
<dbReference type="GO" id="GO:0006741">
    <property type="term" value="P:NADP+ biosynthetic process"/>
    <property type="evidence" value="ECO:0007669"/>
    <property type="project" value="UniProtKB-UniRule"/>
</dbReference>
<keyword evidence="6" id="KW-0963">Cytoplasm</keyword>
<evidence type="ECO:0000256" key="4">
    <source>
        <dbReference type="ARBA" id="ARBA00023027"/>
    </source>
</evidence>
<feature type="binding site" evidence="6">
    <location>
        <position position="171"/>
    </location>
    <ligand>
        <name>NAD(+)</name>
        <dbReference type="ChEBI" id="CHEBI:57540"/>
    </ligand>
</feature>
<dbReference type="Gene3D" id="2.60.200.30">
    <property type="entry name" value="Probable inorganic polyphosphate/atp-NAD kinase, domain 2"/>
    <property type="match status" value="1"/>
</dbReference>
<dbReference type="InterPro" id="IPR017437">
    <property type="entry name" value="ATP-NAD_kinase_PpnK-typ_C"/>
</dbReference>
<dbReference type="EC" id="2.7.1.23" evidence="6"/>
<evidence type="ECO:0000256" key="5">
    <source>
        <dbReference type="ARBA" id="ARBA00047925"/>
    </source>
</evidence>
<feature type="binding site" evidence="6">
    <location>
        <position position="73"/>
    </location>
    <ligand>
        <name>NAD(+)</name>
        <dbReference type="ChEBI" id="CHEBI:57540"/>
    </ligand>
</feature>
<name>A0A9D1EPP7_9FIRM</name>
<comment type="catalytic activity">
    <reaction evidence="5 6">
        <text>NAD(+) + ATP = ADP + NADP(+) + H(+)</text>
        <dbReference type="Rhea" id="RHEA:18629"/>
        <dbReference type="ChEBI" id="CHEBI:15378"/>
        <dbReference type="ChEBI" id="CHEBI:30616"/>
        <dbReference type="ChEBI" id="CHEBI:57540"/>
        <dbReference type="ChEBI" id="CHEBI:58349"/>
        <dbReference type="ChEBI" id="CHEBI:456216"/>
        <dbReference type="EC" id="2.7.1.23"/>
    </reaction>
</comment>
<dbReference type="GO" id="GO:0019674">
    <property type="term" value="P:NAD+ metabolic process"/>
    <property type="evidence" value="ECO:0007669"/>
    <property type="project" value="InterPro"/>
</dbReference>
<evidence type="ECO:0000313" key="7">
    <source>
        <dbReference type="EMBL" id="HIS25235.1"/>
    </source>
</evidence>
<evidence type="ECO:0000256" key="1">
    <source>
        <dbReference type="ARBA" id="ARBA00022679"/>
    </source>
</evidence>
<keyword evidence="6" id="KW-0547">Nucleotide-binding</keyword>
<dbReference type="InterPro" id="IPR002504">
    <property type="entry name" value="NADK"/>
</dbReference>
<dbReference type="Pfam" id="PF01513">
    <property type="entry name" value="NAD_kinase"/>
    <property type="match status" value="1"/>
</dbReference>
<dbReference type="GO" id="GO:0003951">
    <property type="term" value="F:NAD+ kinase activity"/>
    <property type="evidence" value="ECO:0007669"/>
    <property type="project" value="UniProtKB-UniRule"/>
</dbReference>
<sequence>MKAFIYPNLEKAHSLECTNEVIKILSSLDCSIVMQPQLSGIINCSGAQFADVHEGVGCSDVVITIGGDGTILKIASEAARAGKKLLGINCGRLGFMASLERSELTELSKLVLGDYKTESRMMLDVTIDRTSGAGDIICATALNDIVITHGFKYNINDFTVLADGVKVSSLRADGLIFSTPTGASAYSLSAGGPLIEPSMDCIEFTQICPHSLFARTMIFSPEKNIEVKFKAVGEIGISADGNKVIPVSAKDKICIRRSGLRLDLIDISKNNYFRSIGSKLMQSAKEN</sequence>
<evidence type="ECO:0000313" key="8">
    <source>
        <dbReference type="Proteomes" id="UP000823982"/>
    </source>
</evidence>
<dbReference type="PANTHER" id="PTHR20275:SF0">
    <property type="entry name" value="NAD KINASE"/>
    <property type="match status" value="1"/>
</dbReference>
<feature type="binding site" evidence="6">
    <location>
        <position position="242"/>
    </location>
    <ligand>
        <name>NAD(+)</name>
        <dbReference type="ChEBI" id="CHEBI:57540"/>
    </ligand>
</feature>
<keyword evidence="1 6" id="KW-0808">Transferase</keyword>
<feature type="active site" description="Proton acceptor" evidence="6">
    <location>
        <position position="68"/>
    </location>
</feature>
<evidence type="ECO:0000256" key="3">
    <source>
        <dbReference type="ARBA" id="ARBA00022857"/>
    </source>
</evidence>
<proteinExistence type="inferred from homology"/>
<dbReference type="Gene3D" id="3.40.50.10330">
    <property type="entry name" value="Probable inorganic polyphosphate/atp-NAD kinase, domain 1"/>
    <property type="match status" value="1"/>
</dbReference>
<evidence type="ECO:0000256" key="2">
    <source>
        <dbReference type="ARBA" id="ARBA00022777"/>
    </source>
</evidence>
<organism evidence="7 8">
    <name type="scientific">Candidatus Faeciplasma gallinarum</name>
    <dbReference type="NCBI Taxonomy" id="2840799"/>
    <lineage>
        <taxon>Bacteria</taxon>
        <taxon>Bacillati</taxon>
        <taxon>Bacillota</taxon>
        <taxon>Clostridia</taxon>
        <taxon>Eubacteriales</taxon>
        <taxon>Oscillospiraceae</taxon>
        <taxon>Oscillospiraceae incertae sedis</taxon>
        <taxon>Candidatus Faeciplasma</taxon>
    </lineage>
</organism>
<gene>
    <name evidence="6" type="primary">nadK</name>
    <name evidence="7" type="ORF">IAD01_07555</name>
</gene>
<dbReference type="InterPro" id="IPR016064">
    <property type="entry name" value="NAD/diacylglycerol_kinase_sf"/>
</dbReference>
<keyword evidence="2 6" id="KW-0418">Kinase</keyword>
<comment type="cofactor">
    <cofactor evidence="6">
        <name>a divalent metal cation</name>
        <dbReference type="ChEBI" id="CHEBI:60240"/>
    </cofactor>
</comment>
<feature type="binding site" evidence="6">
    <location>
        <begin position="68"/>
        <end position="69"/>
    </location>
    <ligand>
        <name>NAD(+)</name>
        <dbReference type="ChEBI" id="CHEBI:57540"/>
    </ligand>
</feature>
<comment type="caution">
    <text evidence="7">The sequence shown here is derived from an EMBL/GenBank/DDBJ whole genome shotgun (WGS) entry which is preliminary data.</text>
</comment>
<comment type="caution">
    <text evidence="6">Lacks conserved residue(s) required for the propagation of feature annotation.</text>
</comment>
<feature type="binding site" evidence="6">
    <location>
        <begin position="143"/>
        <end position="144"/>
    </location>
    <ligand>
        <name>NAD(+)</name>
        <dbReference type="ChEBI" id="CHEBI:57540"/>
    </ligand>
</feature>
<dbReference type="Proteomes" id="UP000823982">
    <property type="component" value="Unassembled WGS sequence"/>
</dbReference>
<dbReference type="Pfam" id="PF20143">
    <property type="entry name" value="NAD_kinase_C"/>
    <property type="match status" value="1"/>
</dbReference>
<feature type="binding site" evidence="6">
    <location>
        <position position="173"/>
    </location>
    <ligand>
        <name>NAD(+)</name>
        <dbReference type="ChEBI" id="CHEBI:57540"/>
    </ligand>
</feature>
<dbReference type="GO" id="GO:0051287">
    <property type="term" value="F:NAD binding"/>
    <property type="evidence" value="ECO:0007669"/>
    <property type="project" value="UniProtKB-ARBA"/>
</dbReference>
<dbReference type="PANTHER" id="PTHR20275">
    <property type="entry name" value="NAD KINASE"/>
    <property type="match status" value="1"/>
</dbReference>
<reference evidence="7" key="2">
    <citation type="journal article" date="2021" name="PeerJ">
        <title>Extensive microbial diversity within the chicken gut microbiome revealed by metagenomics and culture.</title>
        <authorList>
            <person name="Gilroy R."/>
            <person name="Ravi A."/>
            <person name="Getino M."/>
            <person name="Pursley I."/>
            <person name="Horton D.L."/>
            <person name="Alikhan N.F."/>
            <person name="Baker D."/>
            <person name="Gharbi K."/>
            <person name="Hall N."/>
            <person name="Watson M."/>
            <person name="Adriaenssens E.M."/>
            <person name="Foster-Nyarko E."/>
            <person name="Jarju S."/>
            <person name="Secka A."/>
            <person name="Antonio M."/>
            <person name="Oren A."/>
            <person name="Chaudhuri R.R."/>
            <person name="La Ragione R."/>
            <person name="Hildebrand F."/>
            <person name="Pallen M.J."/>
        </authorList>
    </citation>
    <scope>NUCLEOTIDE SEQUENCE</scope>
    <source>
        <strain evidence="7">CHK157-1446</strain>
    </source>
</reference>
<dbReference type="SUPFAM" id="SSF111331">
    <property type="entry name" value="NAD kinase/diacylglycerol kinase-like"/>
    <property type="match status" value="1"/>
</dbReference>
<feature type="binding site" evidence="6">
    <location>
        <begin position="184"/>
        <end position="189"/>
    </location>
    <ligand>
        <name>NAD(+)</name>
        <dbReference type="ChEBI" id="CHEBI:57540"/>
    </ligand>
</feature>
<dbReference type="AlphaFoldDB" id="A0A9D1EPP7"/>
<comment type="function">
    <text evidence="6">Involved in the regulation of the intracellular balance of NAD and NADP, and is a key enzyme in the biosynthesis of NADP. Catalyzes specifically the phosphorylation on 2'-hydroxyl of the adenosine moiety of NAD to yield NADP.</text>
</comment>
<dbReference type="HAMAP" id="MF_00361">
    <property type="entry name" value="NAD_kinase"/>
    <property type="match status" value="1"/>
</dbReference>
<evidence type="ECO:0000256" key="6">
    <source>
        <dbReference type="HAMAP-Rule" id="MF_00361"/>
    </source>
</evidence>
<dbReference type="InterPro" id="IPR017438">
    <property type="entry name" value="ATP-NAD_kinase_N"/>
</dbReference>
<dbReference type="EMBL" id="DVIR01000069">
    <property type="protein sequence ID" value="HIS25235.1"/>
    <property type="molecule type" value="Genomic_DNA"/>
</dbReference>
<comment type="subcellular location">
    <subcellularLocation>
        <location evidence="6">Cytoplasm</location>
    </subcellularLocation>
</comment>